<evidence type="ECO:0000256" key="5">
    <source>
        <dbReference type="ARBA" id="ARBA00022989"/>
    </source>
</evidence>
<dbReference type="InterPro" id="IPR027417">
    <property type="entry name" value="P-loop_NTPase"/>
</dbReference>
<name>A0ABQ3VBU1_9CHLR</name>
<feature type="domain" description="ABC transporter" evidence="8">
    <location>
        <begin position="354"/>
        <end position="578"/>
    </location>
</feature>
<evidence type="ECO:0000259" key="8">
    <source>
        <dbReference type="PROSITE" id="PS50893"/>
    </source>
</evidence>
<keyword evidence="5 7" id="KW-1133">Transmembrane helix</keyword>
<dbReference type="PROSITE" id="PS00211">
    <property type="entry name" value="ABC_TRANSPORTER_1"/>
    <property type="match status" value="1"/>
</dbReference>
<evidence type="ECO:0000313" key="10">
    <source>
        <dbReference type="EMBL" id="GHO82681.1"/>
    </source>
</evidence>
<comment type="subcellular location">
    <subcellularLocation>
        <location evidence="1">Cell membrane</location>
        <topology evidence="1">Multi-pass membrane protein</topology>
    </subcellularLocation>
</comment>
<keyword evidence="11" id="KW-1185">Reference proteome</keyword>
<keyword evidence="3" id="KW-0547">Nucleotide-binding</keyword>
<dbReference type="PROSITE" id="PS50893">
    <property type="entry name" value="ABC_TRANSPORTER_2"/>
    <property type="match status" value="1"/>
</dbReference>
<evidence type="ECO:0000256" key="2">
    <source>
        <dbReference type="ARBA" id="ARBA00022692"/>
    </source>
</evidence>
<dbReference type="Gene3D" id="1.20.1560.10">
    <property type="entry name" value="ABC transporter type 1, transmembrane domain"/>
    <property type="match status" value="1"/>
</dbReference>
<feature type="transmembrane region" description="Helical" evidence="7">
    <location>
        <begin position="253"/>
        <end position="277"/>
    </location>
</feature>
<dbReference type="Gene3D" id="3.40.50.300">
    <property type="entry name" value="P-loop containing nucleotide triphosphate hydrolases"/>
    <property type="match status" value="1"/>
</dbReference>
<gene>
    <name evidence="10" type="ORF">KSZ_06870</name>
</gene>
<sequence>MSGTGALQQNTSKHFLRTNLGPARRSLAFAIMAGGCNTLALILQSFALSRLVFLVGIERAVLTQVASWVLVFSAAIILRGICTSLIQYWSAQGALRIQQHVRKNILDVLFAPGILPGEWINAADQQTAETVHTLLEQVDKLEPYYARYIPQAALTIISPLLLLLVVFPTNWIVGLLLLLATPVIPFYMALIGMGAEAISRRQMETVHRLSATFLDYLQGIQTIKALGATTWARRTIAEASQELGKRTMAVQRVAFLSSAVIEFFSAFAVAIVATYIGLSLLKYINIGGSAGMSLQTGLFLLLLLAPAYFQPLRAFAAAYHDRADAWAASAHLTRLLSHAVPPGQRHELEQVQRIELSNVTVHYAGRGRPALSNISLRVNAGQKVAITGPSGAGKSSLLRVIAGFTAVTRGEVLFDQLTSTEAGGIRASWVGQHPYLFPGTLAENIAIGRKDASNQEIEEAAAHARVTEFAAALPDGLNTQVGERGLGLSGGQAQRVALARAFLKNAPLLLLDEPTAHLDAVTEAALVKTIAELAHDKTVILATHSPLLIAQCDLVLVLKDGTLHSLQERESGKVVSYA</sequence>
<evidence type="ECO:0000256" key="4">
    <source>
        <dbReference type="ARBA" id="ARBA00022840"/>
    </source>
</evidence>
<accession>A0ABQ3VBU1</accession>
<reference evidence="10 11" key="1">
    <citation type="journal article" date="2021" name="Int. J. Syst. Evol. Microbiol.">
        <title>Reticulibacter mediterranei gen. nov., sp. nov., within the new family Reticulibacteraceae fam. nov., and Ktedonospora formicarum gen. nov., sp. nov., Ktedonobacter robiniae sp. nov., Dictyobacter formicarum sp. nov. and Dictyobacter arantiisoli sp. nov., belonging to the class Ktedonobacteria.</title>
        <authorList>
            <person name="Yabe S."/>
            <person name="Zheng Y."/>
            <person name="Wang C.M."/>
            <person name="Sakai Y."/>
            <person name="Abe K."/>
            <person name="Yokota A."/>
            <person name="Donadio S."/>
            <person name="Cavaletti L."/>
            <person name="Monciardini P."/>
        </authorList>
    </citation>
    <scope>NUCLEOTIDE SEQUENCE [LARGE SCALE GENOMIC DNA]</scope>
    <source>
        <strain evidence="10 11">SOSP1-9</strain>
    </source>
</reference>
<dbReference type="InterPro" id="IPR011527">
    <property type="entry name" value="ABC1_TM_dom"/>
</dbReference>
<dbReference type="PROSITE" id="PS50929">
    <property type="entry name" value="ABC_TM1F"/>
    <property type="match status" value="1"/>
</dbReference>
<dbReference type="SUPFAM" id="SSF90123">
    <property type="entry name" value="ABC transporter transmembrane region"/>
    <property type="match status" value="1"/>
</dbReference>
<dbReference type="InterPro" id="IPR003593">
    <property type="entry name" value="AAA+_ATPase"/>
</dbReference>
<dbReference type="InterPro" id="IPR036640">
    <property type="entry name" value="ABC1_TM_sf"/>
</dbReference>
<dbReference type="InterPro" id="IPR003439">
    <property type="entry name" value="ABC_transporter-like_ATP-bd"/>
</dbReference>
<dbReference type="NCBIfam" id="TIGR02857">
    <property type="entry name" value="CydD"/>
    <property type="match status" value="1"/>
</dbReference>
<dbReference type="InterPro" id="IPR014216">
    <property type="entry name" value="ABC_transptr_CydD"/>
</dbReference>
<dbReference type="SUPFAM" id="SSF52540">
    <property type="entry name" value="P-loop containing nucleoside triphosphate hydrolases"/>
    <property type="match status" value="1"/>
</dbReference>
<dbReference type="RefSeq" id="WP_201360333.1">
    <property type="nucleotide sequence ID" value="NZ_BNJJ01000002.1"/>
</dbReference>
<organism evidence="10 11">
    <name type="scientific">Dictyobacter formicarum</name>
    <dbReference type="NCBI Taxonomy" id="2778368"/>
    <lineage>
        <taxon>Bacteria</taxon>
        <taxon>Bacillati</taxon>
        <taxon>Chloroflexota</taxon>
        <taxon>Ktedonobacteria</taxon>
        <taxon>Ktedonobacterales</taxon>
        <taxon>Dictyobacteraceae</taxon>
        <taxon>Dictyobacter</taxon>
    </lineage>
</organism>
<dbReference type="InterPro" id="IPR017871">
    <property type="entry name" value="ABC_transporter-like_CS"/>
</dbReference>
<dbReference type="EMBL" id="BNJJ01000002">
    <property type="protein sequence ID" value="GHO82681.1"/>
    <property type="molecule type" value="Genomic_DNA"/>
</dbReference>
<proteinExistence type="predicted"/>
<evidence type="ECO:0000313" key="11">
    <source>
        <dbReference type="Proteomes" id="UP000635565"/>
    </source>
</evidence>
<dbReference type="Pfam" id="PF00664">
    <property type="entry name" value="ABC_membrane"/>
    <property type="match status" value="1"/>
</dbReference>
<keyword evidence="2 7" id="KW-0812">Transmembrane</keyword>
<feature type="transmembrane region" description="Helical" evidence="7">
    <location>
        <begin position="27"/>
        <end position="53"/>
    </location>
</feature>
<feature type="transmembrane region" description="Helical" evidence="7">
    <location>
        <begin position="283"/>
        <end position="305"/>
    </location>
</feature>
<evidence type="ECO:0000256" key="3">
    <source>
        <dbReference type="ARBA" id="ARBA00022741"/>
    </source>
</evidence>
<dbReference type="InterPro" id="IPR039421">
    <property type="entry name" value="Type_1_exporter"/>
</dbReference>
<feature type="transmembrane region" description="Helical" evidence="7">
    <location>
        <begin position="148"/>
        <end position="167"/>
    </location>
</feature>
<dbReference type="PANTHER" id="PTHR24221">
    <property type="entry name" value="ATP-BINDING CASSETTE SUB-FAMILY B"/>
    <property type="match status" value="1"/>
</dbReference>
<evidence type="ECO:0000256" key="7">
    <source>
        <dbReference type="SAM" id="Phobius"/>
    </source>
</evidence>
<dbReference type="CDD" id="cd18584">
    <property type="entry name" value="ABC_6TM_AarD_CydD"/>
    <property type="match status" value="1"/>
</dbReference>
<dbReference type="Pfam" id="PF00005">
    <property type="entry name" value="ABC_tran"/>
    <property type="match status" value="1"/>
</dbReference>
<evidence type="ECO:0000259" key="9">
    <source>
        <dbReference type="PROSITE" id="PS50929"/>
    </source>
</evidence>
<protein>
    <submittedName>
        <fullName evidence="10">Thiol reductant ABC exporter subunit CydD</fullName>
    </submittedName>
</protein>
<feature type="transmembrane region" description="Helical" evidence="7">
    <location>
        <begin position="65"/>
        <end position="89"/>
    </location>
</feature>
<comment type="caution">
    <text evidence="10">The sequence shown here is derived from an EMBL/GenBank/DDBJ whole genome shotgun (WGS) entry which is preliminary data.</text>
</comment>
<keyword evidence="4" id="KW-0067">ATP-binding</keyword>
<feature type="transmembrane region" description="Helical" evidence="7">
    <location>
        <begin position="173"/>
        <end position="193"/>
    </location>
</feature>
<feature type="domain" description="ABC transmembrane type-1" evidence="9">
    <location>
        <begin position="28"/>
        <end position="324"/>
    </location>
</feature>
<keyword evidence="6 7" id="KW-0472">Membrane</keyword>
<dbReference type="PANTHER" id="PTHR24221:SF261">
    <property type="entry name" value="GLUTATHIONE_L-CYSTEINE TRANSPORT SYSTEM ATP-BINDING_PERMEASE PROTEIN CYDD"/>
    <property type="match status" value="1"/>
</dbReference>
<evidence type="ECO:0000256" key="1">
    <source>
        <dbReference type="ARBA" id="ARBA00004651"/>
    </source>
</evidence>
<dbReference type="Proteomes" id="UP000635565">
    <property type="component" value="Unassembled WGS sequence"/>
</dbReference>
<evidence type="ECO:0000256" key="6">
    <source>
        <dbReference type="ARBA" id="ARBA00023136"/>
    </source>
</evidence>
<dbReference type="SMART" id="SM00382">
    <property type="entry name" value="AAA"/>
    <property type="match status" value="1"/>
</dbReference>